<name>A0A7R9BB32_TIMSH</name>
<dbReference type="Pfam" id="PF00041">
    <property type="entry name" value="fn3"/>
    <property type="match status" value="2"/>
</dbReference>
<sequence length="318" mass="36145">MIELSTTKLNLEVGKATRDSLEVSWDVAPNSTSTDSRYLVCWAPTGWRHNERCANVTEHQETFTIHDLASCSWYNVSVSALDADGERLAFEIVQQFTDGENSQPPSMEQSLTIDIISNTMTVSHWSLVRNQTCVSSFTVCWKKTDGLNETCRESPAYDDITIKDLDFCTNYTITTYTSSIDGLDSANRTLYRSTGSGNVENVTLSSGPDSITVKWDPPTQGRECFSHFSIFHKNINDQEGEVEVKADVNEYVFTELEGCTQWYFVIRVISDEHVFSRSEGHLISTTANGRSYQYHHLNCFLWFTITLDRNTFVRTLYD</sequence>
<reference evidence="3" key="1">
    <citation type="submission" date="2020-11" db="EMBL/GenBank/DDBJ databases">
        <authorList>
            <person name="Tran Van P."/>
        </authorList>
    </citation>
    <scope>NUCLEOTIDE SEQUENCE</scope>
</reference>
<organism evidence="3">
    <name type="scientific">Timema shepardi</name>
    <name type="common">Walking stick</name>
    <dbReference type="NCBI Taxonomy" id="629360"/>
    <lineage>
        <taxon>Eukaryota</taxon>
        <taxon>Metazoa</taxon>
        <taxon>Ecdysozoa</taxon>
        <taxon>Arthropoda</taxon>
        <taxon>Hexapoda</taxon>
        <taxon>Insecta</taxon>
        <taxon>Pterygota</taxon>
        <taxon>Neoptera</taxon>
        <taxon>Polyneoptera</taxon>
        <taxon>Phasmatodea</taxon>
        <taxon>Timematodea</taxon>
        <taxon>Timematoidea</taxon>
        <taxon>Timematidae</taxon>
        <taxon>Timema</taxon>
    </lineage>
</organism>
<dbReference type="SUPFAM" id="SSF49265">
    <property type="entry name" value="Fibronectin type III"/>
    <property type="match status" value="2"/>
</dbReference>
<dbReference type="PROSITE" id="PS50853">
    <property type="entry name" value="FN3"/>
    <property type="match status" value="2"/>
</dbReference>
<dbReference type="SMART" id="SM00060">
    <property type="entry name" value="FN3"/>
    <property type="match status" value="2"/>
</dbReference>
<gene>
    <name evidence="3" type="ORF">TSIB3V08_LOCUS13209</name>
</gene>
<dbReference type="CDD" id="cd00063">
    <property type="entry name" value="FN3"/>
    <property type="match status" value="2"/>
</dbReference>
<dbReference type="EMBL" id="OC021866">
    <property type="protein sequence ID" value="CAD7269209.1"/>
    <property type="molecule type" value="Genomic_DNA"/>
</dbReference>
<feature type="domain" description="Fibronectin type-III" evidence="2">
    <location>
        <begin position="7"/>
        <end position="101"/>
    </location>
</feature>
<dbReference type="Gene3D" id="2.60.40.10">
    <property type="entry name" value="Immunoglobulins"/>
    <property type="match status" value="2"/>
</dbReference>
<dbReference type="PANTHER" id="PTHR46708">
    <property type="entry name" value="TENASCIN"/>
    <property type="match status" value="1"/>
</dbReference>
<proteinExistence type="predicted"/>
<evidence type="ECO:0000256" key="1">
    <source>
        <dbReference type="ARBA" id="ARBA00022737"/>
    </source>
</evidence>
<dbReference type="AlphaFoldDB" id="A0A7R9BB32"/>
<feature type="domain" description="Fibronectin type-III" evidence="2">
    <location>
        <begin position="195"/>
        <end position="289"/>
    </location>
</feature>
<accession>A0A7R9BB32</accession>
<evidence type="ECO:0000313" key="3">
    <source>
        <dbReference type="EMBL" id="CAD7269209.1"/>
    </source>
</evidence>
<evidence type="ECO:0000259" key="2">
    <source>
        <dbReference type="PROSITE" id="PS50853"/>
    </source>
</evidence>
<dbReference type="InterPro" id="IPR036116">
    <property type="entry name" value="FN3_sf"/>
</dbReference>
<protein>
    <recommendedName>
        <fullName evidence="2">Fibronectin type-III domain-containing protein</fullName>
    </recommendedName>
</protein>
<keyword evidence="1" id="KW-0677">Repeat</keyword>
<dbReference type="InterPro" id="IPR003961">
    <property type="entry name" value="FN3_dom"/>
</dbReference>
<dbReference type="PANTHER" id="PTHR46708:SF2">
    <property type="entry name" value="FIBRONECTIN TYPE-III DOMAIN-CONTAINING PROTEIN"/>
    <property type="match status" value="1"/>
</dbReference>
<dbReference type="InterPro" id="IPR013783">
    <property type="entry name" value="Ig-like_fold"/>
</dbReference>
<dbReference type="InterPro" id="IPR050991">
    <property type="entry name" value="ECM_Regulatory_Proteins"/>
</dbReference>